<keyword evidence="2" id="KW-0418">Kinase</keyword>
<reference evidence="2 3" key="1">
    <citation type="submission" date="2016-03" db="EMBL/GenBank/DDBJ databases">
        <title>Choanephora cucurbitarum.</title>
        <authorList>
            <person name="Min B."/>
            <person name="Park H."/>
            <person name="Park J.-H."/>
            <person name="Shin H.-D."/>
            <person name="Choi I.-G."/>
        </authorList>
    </citation>
    <scope>NUCLEOTIDE SEQUENCE [LARGE SCALE GENOMIC DNA]</scope>
    <source>
        <strain evidence="2 3">KUS-F28377</strain>
    </source>
</reference>
<dbReference type="PANTHER" id="PTHR10285">
    <property type="entry name" value="URIDINE KINASE"/>
    <property type="match status" value="1"/>
</dbReference>
<dbReference type="GO" id="GO:0016301">
    <property type="term" value="F:kinase activity"/>
    <property type="evidence" value="ECO:0007669"/>
    <property type="project" value="UniProtKB-KW"/>
</dbReference>
<dbReference type="AlphaFoldDB" id="A0A1C7N3D8"/>
<protein>
    <submittedName>
        <fullName evidence="2">Nicotinamide riboside kinase</fullName>
    </submittedName>
</protein>
<dbReference type="Gene3D" id="3.40.50.300">
    <property type="entry name" value="P-loop containing nucleotide triphosphate hydrolases"/>
    <property type="match status" value="1"/>
</dbReference>
<dbReference type="CDD" id="cd02024">
    <property type="entry name" value="NRK1"/>
    <property type="match status" value="1"/>
</dbReference>
<keyword evidence="2" id="KW-0808">Transferase</keyword>
<dbReference type="InterPro" id="IPR006083">
    <property type="entry name" value="PRK/URK"/>
</dbReference>
<accession>A0A1C7N3D8</accession>
<keyword evidence="3" id="KW-1185">Reference proteome</keyword>
<gene>
    <name evidence="2" type="primary">nrk1</name>
    <name evidence="2" type="ORF">A0J61_08790</name>
</gene>
<comment type="caution">
    <text evidence="2">The sequence shown here is derived from an EMBL/GenBank/DDBJ whole genome shotgun (WGS) entry which is preliminary data.</text>
</comment>
<dbReference type="InParanoid" id="A0A1C7N3D8"/>
<dbReference type="SUPFAM" id="SSF52540">
    <property type="entry name" value="P-loop containing nucleoside triphosphate hydrolases"/>
    <property type="match status" value="1"/>
</dbReference>
<dbReference type="InterPro" id="IPR027417">
    <property type="entry name" value="P-loop_NTPase"/>
</dbReference>
<name>A0A1C7N3D8_9FUNG</name>
<evidence type="ECO:0000259" key="1">
    <source>
        <dbReference type="Pfam" id="PF00485"/>
    </source>
</evidence>
<dbReference type="Pfam" id="PF00485">
    <property type="entry name" value="PRK"/>
    <property type="match status" value="1"/>
</dbReference>
<feature type="domain" description="Phosphoribulokinase/uridine kinase" evidence="1">
    <location>
        <begin position="22"/>
        <end position="168"/>
    </location>
</feature>
<dbReference type="FunCoup" id="A0A1C7N3D8">
    <property type="interactions" value="280"/>
</dbReference>
<proteinExistence type="predicted"/>
<dbReference type="STRING" id="101091.A0A1C7N3D8"/>
<sequence length="246" mass="28248">MVNVVTIGIGLQVTSETDVDVVRGPSCSGKTTATRILRQILTHSVVIYQDDFYKASLKPEDKVPLHPETQYGNWDCPESVDFDRMAAMIDYVRTHQGCLPEDYDSNEENNVHDGSSLVSESTLASLKELLAPFMKDHVFVFVDGFMLYYDDKVASQLNLKFQFTSDYQIVKERREKRQGYHTVEGYWVDPPGYFDKVVWPEHLRLTQYYHQSIQGLHQIDTAKYSIDQTALRVAHIIRDNTQCVSP</sequence>
<dbReference type="OrthoDB" id="10041966at2759"/>
<evidence type="ECO:0000313" key="3">
    <source>
        <dbReference type="Proteomes" id="UP000093000"/>
    </source>
</evidence>
<dbReference type="EMBL" id="LUGH01000712">
    <property type="protein sequence ID" value="OBZ83159.1"/>
    <property type="molecule type" value="Genomic_DNA"/>
</dbReference>
<dbReference type="GO" id="GO:0005524">
    <property type="term" value="F:ATP binding"/>
    <property type="evidence" value="ECO:0007669"/>
    <property type="project" value="InterPro"/>
</dbReference>
<organism evidence="2 3">
    <name type="scientific">Choanephora cucurbitarum</name>
    <dbReference type="NCBI Taxonomy" id="101091"/>
    <lineage>
        <taxon>Eukaryota</taxon>
        <taxon>Fungi</taxon>
        <taxon>Fungi incertae sedis</taxon>
        <taxon>Mucoromycota</taxon>
        <taxon>Mucoromycotina</taxon>
        <taxon>Mucoromycetes</taxon>
        <taxon>Mucorales</taxon>
        <taxon>Mucorineae</taxon>
        <taxon>Choanephoraceae</taxon>
        <taxon>Choanephoroideae</taxon>
        <taxon>Choanephora</taxon>
    </lineage>
</organism>
<dbReference type="Proteomes" id="UP000093000">
    <property type="component" value="Unassembled WGS sequence"/>
</dbReference>
<evidence type="ECO:0000313" key="2">
    <source>
        <dbReference type="EMBL" id="OBZ83159.1"/>
    </source>
</evidence>